<accession>A0A4Q9H5Z7</accession>
<name>A0A4Q9H5Z7_9BURK</name>
<proteinExistence type="predicted"/>
<dbReference type="OrthoDB" id="9129069at2"/>
<reference evidence="2 3" key="1">
    <citation type="submission" date="2019-02" db="EMBL/GenBank/DDBJ databases">
        <title>Aquabacterium sp. strain KMB7.</title>
        <authorList>
            <person name="Chen W.-M."/>
        </authorList>
    </citation>
    <scope>NUCLEOTIDE SEQUENCE [LARGE SCALE GENOMIC DNA]</scope>
    <source>
        <strain evidence="2 3">KMB7</strain>
    </source>
</reference>
<evidence type="ECO:0000259" key="1">
    <source>
        <dbReference type="Pfam" id="PF23343"/>
    </source>
</evidence>
<gene>
    <name evidence="2" type="ORF">EYS42_03235</name>
</gene>
<dbReference type="RefSeq" id="WP_130966390.1">
    <property type="nucleotide sequence ID" value="NZ_SIXI01000001.1"/>
</dbReference>
<feature type="domain" description="Replication-associated protein ORF2/G2P" evidence="1">
    <location>
        <begin position="57"/>
        <end position="150"/>
    </location>
</feature>
<dbReference type="EMBL" id="SIXI01000001">
    <property type="protein sequence ID" value="TBO34440.1"/>
    <property type="molecule type" value="Genomic_DNA"/>
</dbReference>
<evidence type="ECO:0000313" key="2">
    <source>
        <dbReference type="EMBL" id="TBO34440.1"/>
    </source>
</evidence>
<dbReference type="Proteomes" id="UP000292120">
    <property type="component" value="Unassembled WGS sequence"/>
</dbReference>
<comment type="caution">
    <text evidence="2">The sequence shown here is derived from an EMBL/GenBank/DDBJ whole genome shotgun (WGS) entry which is preliminary data.</text>
</comment>
<protein>
    <recommendedName>
        <fullName evidence="1">Replication-associated protein ORF2/G2P domain-containing protein</fullName>
    </recommendedName>
</protein>
<keyword evidence="3" id="KW-1185">Reference proteome</keyword>
<organism evidence="2 3">
    <name type="scientific">Aquabacterium lacunae</name>
    <dbReference type="NCBI Taxonomy" id="2528630"/>
    <lineage>
        <taxon>Bacteria</taxon>
        <taxon>Pseudomonadati</taxon>
        <taxon>Pseudomonadota</taxon>
        <taxon>Betaproteobacteria</taxon>
        <taxon>Burkholderiales</taxon>
        <taxon>Aquabacterium</taxon>
    </lineage>
</organism>
<dbReference type="InterPro" id="IPR056906">
    <property type="entry name" value="ORF2/G2P_dom"/>
</dbReference>
<sequence length="240" mass="27612">MTKEKNPPAHGSKEFLELVNKNESSQKISRIKNMQAKLRAVTKQHFRIAKEQRLSALALTLTLRKGENPQGKQISQFMDRLRKHFKGHVPVLPYTWVLEKGGQFHYHLTVWLPRGKKISHADLERWWPHGFTHTEMCRDPEGWTRYMRKSPTKDDLPKGMRAYGYGGMDPDAKVAVHDQCLPQWVKKMAPFLSSLRRCPGGYIDTMNGVIYQCPVMWTSKGFVAKFSEPMRAPAPLPVTA</sequence>
<dbReference type="Pfam" id="PF23343">
    <property type="entry name" value="REP_ORF2-G2P"/>
    <property type="match status" value="1"/>
</dbReference>
<dbReference type="AlphaFoldDB" id="A0A4Q9H5Z7"/>
<evidence type="ECO:0000313" key="3">
    <source>
        <dbReference type="Proteomes" id="UP000292120"/>
    </source>
</evidence>